<dbReference type="GeneID" id="57377428"/>
<evidence type="ECO:0000313" key="2">
    <source>
        <dbReference type="EMBL" id="ONH43917.1"/>
    </source>
</evidence>
<sequence>MDIHDTPQPDGVRQNPVSDGQLPALSPPFISADDAAYWAHTQIGSQREREYGGAILKHAGLFFATVPKQGATKQLALDSVIPIKDGKPILPADYTCSGFYHSHPDTDDDFPSRMFPARQRSILRGLFSYPDMQVIFRLSGHVPAHYLSGPDGTLLKFVVRTQAKLQAFLTRLDPAIHPEIDFFTDYVPEVAEAGALWVLVPNAAWGGVRGRVSKDWVLKEWLKNTPLKGGERMQPFSSAVFAFSQLSALIAFTDQAFDQPFWGYLLKAADRDEYVYVPGEGTVDEWGPPHTLFPPGADGQTQLPPGFLIEGVLMRLVDKTKPPFLPLHLASLVEVLADAPNLFDPLRPPVLLQRLPDGGLNSYRLSGTDAESLLLGKGGAFARRQIETGALTVFRYFDRLASMGEMSVLKAGVIWQHPGKIHPWFEELQPHFSPDFLRPDDAARYLSEQVSRRDISHFGYILQRTDGRFVATGLITDINRLVSMGLSKGRVLDVLALPADYRYYGFFVAVGSNPEELKRMLASQPDAEVRRSLDERLLLTLTIPYRNYVASLTADGQPIPCLYYSGTTGSLVKYVRSGSPQEREFHTALTAIIDTGIFKPRLDGFRGTPLQVVSKMASLGEFHVIETNAVFGNSRGRLPVTWNAFEPFVSVSPVEPPYNWIVTVPELAAEVAHGQFGLKPELRQVAFILKATGAEAYFSTQPAPIGSRLFSPSTVFTQDANGDPVIPEGYEVHGICYQSLPEIGMKTLQHWLYESFVAPQDLAAVIAQARSNRTLRALYVSTRDGAQLRYRFSGTGLESQLYGVTPTGEVNDNGHQASLRSGAVTPTEYVLRVAAAGELSVLVAGKLWDVQGRVEPTWRPFARYRMPEFSAPFLQADDAARFAHEQVGADRYAEYCGCILKTPDQRFVATLPVACREAQRFAIGTVFPADHSGVLLIPEPYVLYGQYASCRSVARLDKARMLRNGWSREEASVDWQLFSDADLRHLIGNRHWVSTGYLSCDDDGLIAFDLTGAKDQLDELNPDTSSAPREPQARVRHLSAIGLRIVLGSPLWGLPGNVSPTWRAYAPAATFEKPQQVAFGAIFSTARDAVADAHARLRRRAHAAQTGFAFLLKHADKDHYVLSQVVPADGANPLFNLASLFGSRDDGAFIFPPAFELHGLYYARLWMPDHLQSPQRWLARHFLSSADLYSAFLSARRWRDSGSGVTLPVFISTLDDAVLEYQADVSTPLFDPVKQPSGTFEDVHTQLSGGQLSAQAFVRKVIGMSWLGVLVASECWDEESSRLGADWLPYADFSRRALSPAFFDQSDALRYAHQRLGNRRDRIYGGLLLKRVDGLFVATEPLPVATENFDPKWILPDEEVRADWLAPGMTLVARYRSRQDVLPSFVLDEDGEAVYRAMFSTDVLGTALTCQHLWSHEYLFGLDGSVIGFSCKSATDATQQGPLSKDLEALRQALAPAEQTPHDPLSNALEKQMRDGSLTPVAFVNRLLKVASMTVVQGSALWGNAQVLGSGWLPARGFTAPDRFIHATADRALGPVFSHIDDAARNAHESAGERDRLTYGFIFKLANGHWMASLPVDGEDRRFPYDRVVLGGRLPVGCTVAALYLCAPARQPEELRASPVYHAFIPPSLLRAALAVVRTKTNAGAAPYLPLYVSCADSALLKYRASRLDSDWDGEPQLQAYIRRLNGNFNPRDYIRQVARAGQLEVLVPGEIWAGKGRVSHTWSEGASVAEDPDARVAIGPLFSHPDDAARYMWRRSPAVPGKAAMGAVLTNAAGNSYLASEPVDDSGPSVYVGLRMNTSAYRRLFGGVMNLDERTQPLPKYPAGYHVMGVQQLHKWDASLERLTDRHEQAITENFISQKEFRFVVDLLRQDKVAGARYYFTPRQGALLVYAPSFERAEHDLLLSGWIDPESDKPRLKTSEALTILFNSGRLHVLEPDRFWQPKGHVAARFLMALRKAQQVRLRS</sequence>
<comment type="caution">
    <text evidence="2">The sequence shown here is derived from an EMBL/GenBank/DDBJ whole genome shotgun (WGS) entry which is preliminary data.</text>
</comment>
<dbReference type="EMBL" id="MNPV01000005">
    <property type="protein sequence ID" value="ONH43917.1"/>
    <property type="molecule type" value="Genomic_DNA"/>
</dbReference>
<organism evidence="2 3">
    <name type="scientific">Pseudomonas azotoformans</name>
    <dbReference type="NCBI Taxonomy" id="47878"/>
    <lineage>
        <taxon>Bacteria</taxon>
        <taxon>Pseudomonadati</taxon>
        <taxon>Pseudomonadota</taxon>
        <taxon>Gammaproteobacteria</taxon>
        <taxon>Pseudomonadales</taxon>
        <taxon>Pseudomonadaceae</taxon>
        <taxon>Pseudomonas</taxon>
    </lineage>
</organism>
<dbReference type="OrthoDB" id="7029244at2"/>
<protein>
    <submittedName>
        <fullName evidence="2">Uncharacterized protein</fullName>
    </submittedName>
</protein>
<name>A0A1V2JEW2_PSEAZ</name>
<reference evidence="2 3" key="1">
    <citation type="submission" date="2016-10" db="EMBL/GenBank/DDBJ databases">
        <title>Pseudomonas lactis sp. nov. and Pseudomonas paralactis sp. nov., isolated from bovine raw milk.</title>
        <authorList>
            <person name="Von Neubeck M."/>
            <person name="Huptas C."/>
            <person name="Glueck C."/>
            <person name="Krewinkel M."/>
            <person name="Stoeckel M."/>
            <person name="Stressler T."/>
            <person name="Fischer L."/>
            <person name="Hinrichs J."/>
            <person name="Scherer S."/>
            <person name="Wenning M."/>
        </authorList>
    </citation>
    <scope>NUCLEOTIDE SEQUENCE [LARGE SCALE GENOMIC DNA]</scope>
    <source>
        <strain evidence="2 3">DSM 18862</strain>
    </source>
</reference>
<gene>
    <name evidence="2" type="ORF">BLL37_19190</name>
</gene>
<accession>A0A1V2JEW2</accession>
<dbReference type="RefSeq" id="WP_071492976.1">
    <property type="nucleotide sequence ID" value="NZ_LT629702.1"/>
</dbReference>
<feature type="region of interest" description="Disordered" evidence="1">
    <location>
        <begin position="1"/>
        <end position="25"/>
    </location>
</feature>
<proteinExistence type="predicted"/>
<dbReference type="Proteomes" id="UP000188559">
    <property type="component" value="Unassembled WGS sequence"/>
</dbReference>
<evidence type="ECO:0000256" key="1">
    <source>
        <dbReference type="SAM" id="MobiDB-lite"/>
    </source>
</evidence>
<evidence type="ECO:0000313" key="3">
    <source>
        <dbReference type="Proteomes" id="UP000188559"/>
    </source>
</evidence>
<keyword evidence="3" id="KW-1185">Reference proteome</keyword>